<dbReference type="OrthoDB" id="693377at2759"/>
<gene>
    <name evidence="3" type="ORF">BS78_K305000</name>
</gene>
<keyword evidence="4" id="KW-1185">Reference proteome</keyword>
<sequence>MPSTAWKLAAAAASRSHNHPPSRYHLNADPAARLPSSIPSEPNDEDAYLPRSEPRFLGGVISTHSFYGMRPGSSPSDQWGVSFFHGGCLFNKDMRSDKPGMPFEKKDLESEQALWALYNRWCSYFNVLRSSVEKDYRFNIFKEKARMVYDLRSADPKNLELNHLCDVSIDELCPPKSSCRRYK</sequence>
<dbReference type="Proteomes" id="UP001164776">
    <property type="component" value="Unassembled WGS sequence"/>
</dbReference>
<organism evidence="3 4">
    <name type="scientific">Paspalum vaginatum</name>
    <name type="common">seashore paspalum</name>
    <dbReference type="NCBI Taxonomy" id="158149"/>
    <lineage>
        <taxon>Eukaryota</taxon>
        <taxon>Viridiplantae</taxon>
        <taxon>Streptophyta</taxon>
        <taxon>Embryophyta</taxon>
        <taxon>Tracheophyta</taxon>
        <taxon>Spermatophyta</taxon>
        <taxon>Magnoliopsida</taxon>
        <taxon>Liliopsida</taxon>
        <taxon>Poales</taxon>
        <taxon>Poaceae</taxon>
        <taxon>PACMAD clade</taxon>
        <taxon>Panicoideae</taxon>
        <taxon>Andropogonodae</taxon>
        <taxon>Paspaleae</taxon>
        <taxon>Paspalinae</taxon>
        <taxon>Paspalum</taxon>
    </lineage>
</organism>
<evidence type="ECO:0000259" key="2">
    <source>
        <dbReference type="Pfam" id="PF08246"/>
    </source>
</evidence>
<protein>
    <recommendedName>
        <fullName evidence="2">Cathepsin propeptide inhibitor domain-containing protein</fullName>
    </recommendedName>
</protein>
<dbReference type="Gene3D" id="1.10.287.2250">
    <property type="match status" value="1"/>
</dbReference>
<evidence type="ECO:0000256" key="1">
    <source>
        <dbReference type="SAM" id="MobiDB-lite"/>
    </source>
</evidence>
<name>A0A9W7XAA0_9POAL</name>
<feature type="domain" description="Cathepsin propeptide inhibitor" evidence="2">
    <location>
        <begin position="118"/>
        <end position="171"/>
    </location>
</feature>
<evidence type="ECO:0000313" key="4">
    <source>
        <dbReference type="Proteomes" id="UP001164776"/>
    </source>
</evidence>
<reference evidence="3 4" key="1">
    <citation type="submission" date="2022-10" db="EMBL/GenBank/DDBJ databases">
        <title>WGS assembly of Paspalum vaginatum 540-79.</title>
        <authorList>
            <person name="Sun G."/>
            <person name="Wase N."/>
            <person name="Shu S."/>
            <person name="Jenkins J."/>
            <person name="Zhou B."/>
            <person name="Torres-Rodriguez J."/>
            <person name="Chen C."/>
            <person name="Sandor L."/>
            <person name="Plott C."/>
            <person name="Yoshinga Y."/>
            <person name="Daum C."/>
            <person name="Qi P."/>
            <person name="Barry K."/>
            <person name="Lipzen A."/>
            <person name="Berry L."/>
            <person name="Pedersen C."/>
            <person name="Gottilla T."/>
            <person name="Foltz A."/>
            <person name="Yu H."/>
            <person name="O'Malley R."/>
            <person name="Zhang C."/>
            <person name="Devos K."/>
            <person name="Sigmon B."/>
            <person name="Yu B."/>
            <person name="Obata T."/>
            <person name="Schmutz J."/>
            <person name="Schnable J."/>
        </authorList>
    </citation>
    <scope>NUCLEOTIDE SEQUENCE [LARGE SCALE GENOMIC DNA]</scope>
    <source>
        <strain evidence="4">cv. 540-79</strain>
    </source>
</reference>
<dbReference type="EMBL" id="MU629849">
    <property type="protein sequence ID" value="KAJ1254943.1"/>
    <property type="molecule type" value="Genomic_DNA"/>
</dbReference>
<accession>A0A9W7XAA0</accession>
<evidence type="ECO:0000313" key="3">
    <source>
        <dbReference type="EMBL" id="KAJ1254943.1"/>
    </source>
</evidence>
<feature type="region of interest" description="Disordered" evidence="1">
    <location>
        <begin position="1"/>
        <end position="46"/>
    </location>
</feature>
<comment type="caution">
    <text evidence="3">The sequence shown here is derived from an EMBL/GenBank/DDBJ whole genome shotgun (WGS) entry which is preliminary data.</text>
</comment>
<dbReference type="InterPro" id="IPR013201">
    <property type="entry name" value="Prot_inhib_I29"/>
</dbReference>
<dbReference type="Pfam" id="PF08246">
    <property type="entry name" value="Inhibitor_I29"/>
    <property type="match status" value="1"/>
</dbReference>
<proteinExistence type="predicted"/>
<dbReference type="AlphaFoldDB" id="A0A9W7XAA0"/>